<evidence type="ECO:0000313" key="2">
    <source>
        <dbReference type="EMBL" id="AHB50288.1"/>
    </source>
</evidence>
<evidence type="ECO:0000313" key="3">
    <source>
        <dbReference type="Proteomes" id="UP000018542"/>
    </source>
</evidence>
<feature type="compositionally biased region" description="Low complexity" evidence="1">
    <location>
        <begin position="7"/>
        <end position="21"/>
    </location>
</feature>
<keyword evidence="3" id="KW-1185">Reference proteome</keyword>
<dbReference type="Proteomes" id="UP000018542">
    <property type="component" value="Chromosome"/>
</dbReference>
<evidence type="ECO:0000256" key="1">
    <source>
        <dbReference type="SAM" id="MobiDB-lite"/>
    </source>
</evidence>
<feature type="region of interest" description="Disordered" evidence="1">
    <location>
        <begin position="1"/>
        <end position="23"/>
    </location>
</feature>
<sequence>MEHRLMSYSATPPTSSPQPSSNVTYLPLKPRVVETVERGAARPVPFDPGWTEELERRRRAVARWRGSDVALKETMMRTSRWI</sequence>
<dbReference type="PATRIC" id="fig|1029756.8.peg.2784"/>
<name>V5SID0_9HYPH</name>
<dbReference type="EMBL" id="CP006912">
    <property type="protein sequence ID" value="AHB50288.1"/>
    <property type="molecule type" value="Genomic_DNA"/>
</dbReference>
<gene>
    <name evidence="2" type="ORF">W911_13370</name>
</gene>
<dbReference type="KEGG" id="hni:W911_13370"/>
<dbReference type="AlphaFoldDB" id="V5SID0"/>
<proteinExistence type="predicted"/>
<protein>
    <submittedName>
        <fullName evidence="2">Uncharacterized protein</fullName>
    </submittedName>
</protein>
<reference evidence="2 3" key="1">
    <citation type="journal article" date="2014" name="Genome Announc.">
        <title>Complete Genome Sequence of Hyphomicrobium nitrativorans Strain NL23, a Denitrifying Bacterium Isolated from Biofilm of a Methanol-Fed Denitrification System Treating Seawater at the Montreal Biodome.</title>
        <authorList>
            <person name="Martineau C."/>
            <person name="Villeneuve C."/>
            <person name="Mauffrey F."/>
            <person name="Villemur R."/>
        </authorList>
    </citation>
    <scope>NUCLEOTIDE SEQUENCE [LARGE SCALE GENOMIC DNA]</scope>
    <source>
        <strain evidence="2">NL23</strain>
    </source>
</reference>
<accession>V5SID0</accession>
<organism evidence="2 3">
    <name type="scientific">Hyphomicrobium nitrativorans NL23</name>
    <dbReference type="NCBI Taxonomy" id="1029756"/>
    <lineage>
        <taxon>Bacteria</taxon>
        <taxon>Pseudomonadati</taxon>
        <taxon>Pseudomonadota</taxon>
        <taxon>Alphaproteobacteria</taxon>
        <taxon>Hyphomicrobiales</taxon>
        <taxon>Hyphomicrobiaceae</taxon>
        <taxon>Hyphomicrobium</taxon>
    </lineage>
</organism>
<dbReference type="HOGENOM" id="CLU_2553679_0_0_5"/>